<protein>
    <submittedName>
        <fullName evidence="8">Predicted permease</fullName>
    </submittedName>
</protein>
<name>A0A1H3M9I0_9FIRM</name>
<evidence type="ECO:0000313" key="8">
    <source>
        <dbReference type="EMBL" id="SDY73331.1"/>
    </source>
</evidence>
<keyword evidence="4 7" id="KW-0812">Transmembrane</keyword>
<evidence type="ECO:0000256" key="1">
    <source>
        <dbReference type="ARBA" id="ARBA00004651"/>
    </source>
</evidence>
<dbReference type="STRING" id="159292.SAMN05192546_10449"/>
<dbReference type="EMBL" id="FNPV01000004">
    <property type="protein sequence ID" value="SDY73331.1"/>
    <property type="molecule type" value="Genomic_DNA"/>
</dbReference>
<feature type="transmembrane region" description="Helical" evidence="7">
    <location>
        <begin position="138"/>
        <end position="161"/>
    </location>
</feature>
<proteinExistence type="inferred from homology"/>
<keyword evidence="5 7" id="KW-1133">Transmembrane helix</keyword>
<evidence type="ECO:0000256" key="6">
    <source>
        <dbReference type="ARBA" id="ARBA00023136"/>
    </source>
</evidence>
<keyword evidence="6 7" id="KW-0472">Membrane</keyword>
<evidence type="ECO:0000256" key="2">
    <source>
        <dbReference type="ARBA" id="ARBA00006386"/>
    </source>
</evidence>
<feature type="transmembrane region" description="Helical" evidence="7">
    <location>
        <begin position="39"/>
        <end position="60"/>
    </location>
</feature>
<comment type="subcellular location">
    <subcellularLocation>
        <location evidence="1">Cell membrane</location>
        <topology evidence="1">Multi-pass membrane protein</topology>
    </subcellularLocation>
</comment>
<reference evidence="8 9" key="1">
    <citation type="submission" date="2016-10" db="EMBL/GenBank/DDBJ databases">
        <authorList>
            <person name="de Groot N.N."/>
        </authorList>
    </citation>
    <scope>NUCLEOTIDE SEQUENCE [LARGE SCALE GENOMIC DNA]</scope>
    <source>
        <strain evidence="8 9">APO</strain>
    </source>
</reference>
<accession>A0A1H3M9I0</accession>
<organism evidence="8 9">
    <name type="scientific">Tindallia californiensis</name>
    <dbReference type="NCBI Taxonomy" id="159292"/>
    <lineage>
        <taxon>Bacteria</taxon>
        <taxon>Bacillati</taxon>
        <taxon>Bacillota</taxon>
        <taxon>Clostridia</taxon>
        <taxon>Peptostreptococcales</taxon>
        <taxon>Tindalliaceae</taxon>
        <taxon>Tindallia</taxon>
    </lineage>
</organism>
<sequence>MNKTMISMSMIAVLMAITAYLQGGISMVAEGFLLGMDHLLAVFPVLIAAFAVAGLISVLLNKETVAKWLGEEAGWKGPFYGTVIGAMVPGGPFFFYPLMATLLLSGASVGTIISFSAAKTLWNIGRLPIEIAFVGIELTLIRFLITVAFPVMAGTFVNIFFPKLATAIKEDVHKLQQKNQPKNRGDSVD</sequence>
<evidence type="ECO:0000256" key="4">
    <source>
        <dbReference type="ARBA" id="ARBA00022692"/>
    </source>
</evidence>
<feature type="transmembrane region" description="Helical" evidence="7">
    <location>
        <begin position="93"/>
        <end position="118"/>
    </location>
</feature>
<comment type="similarity">
    <text evidence="2">Belongs to the UPF0718 family.</text>
</comment>
<dbReference type="RefSeq" id="WP_093312443.1">
    <property type="nucleotide sequence ID" value="NZ_FNPV01000004.1"/>
</dbReference>
<dbReference type="AlphaFoldDB" id="A0A1H3M9I0"/>
<gene>
    <name evidence="8" type="ORF">SAMN05192546_10449</name>
</gene>
<dbReference type="GO" id="GO:0005886">
    <property type="term" value="C:plasma membrane"/>
    <property type="evidence" value="ECO:0007669"/>
    <property type="project" value="UniProtKB-SubCell"/>
</dbReference>
<evidence type="ECO:0000256" key="5">
    <source>
        <dbReference type="ARBA" id="ARBA00022989"/>
    </source>
</evidence>
<evidence type="ECO:0000313" key="9">
    <source>
        <dbReference type="Proteomes" id="UP000199230"/>
    </source>
</evidence>
<evidence type="ECO:0000256" key="3">
    <source>
        <dbReference type="ARBA" id="ARBA00022475"/>
    </source>
</evidence>
<dbReference type="Pfam" id="PF03773">
    <property type="entry name" value="ArsP_1"/>
    <property type="match status" value="1"/>
</dbReference>
<dbReference type="OrthoDB" id="5465282at2"/>
<dbReference type="InterPro" id="IPR005524">
    <property type="entry name" value="DUF318"/>
</dbReference>
<keyword evidence="3" id="KW-1003">Cell membrane</keyword>
<keyword evidence="9" id="KW-1185">Reference proteome</keyword>
<evidence type="ECO:0000256" key="7">
    <source>
        <dbReference type="SAM" id="Phobius"/>
    </source>
</evidence>
<dbReference type="Proteomes" id="UP000199230">
    <property type="component" value="Unassembled WGS sequence"/>
</dbReference>